<feature type="transmembrane region" description="Helical" evidence="8">
    <location>
        <begin position="205"/>
        <end position="229"/>
    </location>
</feature>
<dbReference type="GO" id="GO:0022857">
    <property type="term" value="F:transmembrane transporter activity"/>
    <property type="evidence" value="ECO:0007669"/>
    <property type="project" value="UniProtKB-UniRule"/>
</dbReference>
<dbReference type="EMBL" id="AQQX01000006">
    <property type="protein sequence ID" value="KGM47910.1"/>
    <property type="molecule type" value="Genomic_DNA"/>
</dbReference>
<dbReference type="PANTHER" id="PTHR33362">
    <property type="entry name" value="SIALIC ACID TRAP TRANSPORTER PERMEASE PROTEIN SIAT-RELATED"/>
    <property type="match status" value="1"/>
</dbReference>
<gene>
    <name evidence="10" type="ORF">ATO9_15025</name>
</gene>
<feature type="transmembrane region" description="Helical" evidence="8">
    <location>
        <begin position="268"/>
        <end position="288"/>
    </location>
</feature>
<feature type="transmembrane region" description="Helical" evidence="8">
    <location>
        <begin position="117"/>
        <end position="139"/>
    </location>
</feature>
<feature type="transmembrane region" description="Helical" evidence="8">
    <location>
        <begin position="712"/>
        <end position="737"/>
    </location>
</feature>
<evidence type="ECO:0000313" key="10">
    <source>
        <dbReference type="EMBL" id="KGM47910.1"/>
    </source>
</evidence>
<comment type="subcellular location">
    <subcellularLocation>
        <location evidence="1 7">Cell inner membrane</location>
        <topology evidence="1 7">Multi-pass membrane protein</topology>
    </subcellularLocation>
</comment>
<feature type="transmembrane region" description="Helical" evidence="8">
    <location>
        <begin position="757"/>
        <end position="778"/>
    </location>
</feature>
<dbReference type="RefSeq" id="WP_043750718.1">
    <property type="nucleotide sequence ID" value="NZ_AQQX01000006.1"/>
</dbReference>
<dbReference type="AlphaFoldDB" id="A0A0A0ECD2"/>
<feature type="transmembrane region" description="Helical" evidence="8">
    <location>
        <begin position="451"/>
        <end position="469"/>
    </location>
</feature>
<evidence type="ECO:0000256" key="6">
    <source>
        <dbReference type="ARBA" id="ARBA00023136"/>
    </source>
</evidence>
<evidence type="ECO:0000256" key="7">
    <source>
        <dbReference type="RuleBase" id="RU369079"/>
    </source>
</evidence>
<organism evidence="10 11">
    <name type="scientific">Pseudooceanicola atlanticus</name>
    <dbReference type="NCBI Taxonomy" id="1461694"/>
    <lineage>
        <taxon>Bacteria</taxon>
        <taxon>Pseudomonadati</taxon>
        <taxon>Pseudomonadota</taxon>
        <taxon>Alphaproteobacteria</taxon>
        <taxon>Rhodobacterales</taxon>
        <taxon>Paracoccaceae</taxon>
        <taxon>Pseudooceanicola</taxon>
    </lineage>
</organism>
<feature type="domain" description="TRAP C4-dicarboxylate transport system permease DctM subunit" evidence="9">
    <location>
        <begin position="18"/>
        <end position="233"/>
    </location>
</feature>
<evidence type="ECO:0000313" key="11">
    <source>
        <dbReference type="Proteomes" id="UP000030004"/>
    </source>
</evidence>
<sequence length="784" mass="83044">MLFGLDGVEIGLIIVFLSLFGGILSGFPVAFAIPGAGLISFAVIAWLDSQGLLIHQAIDAGSTAYRDLINSGVKPDAVSIFRYPDLPRVAQPIFDRGWETAMDRNISFIVNRMNERVFAGQSIETLLAVLMFVLMGITLERSKIANDLLTTMARVFGPLPGGLAVSVVVVGAFLAASTGIVGATVVTMGLLSLPTMLRNGYSPELSTGVIAASGTLGQIIPPSIVIVLLGTLAGDLYSAAQETRAQSFGCSDALTYLGRPAVVSVGTLFQAALLPGILLAGLYALYAFGYAMFNPSKAPAVHIEETDGEVITRSEGLTWFLAVPVLIIFGLIGAGQIGLVGSQDVTVSNYTQVDRLDALRTNVSDECRDAMIELHGQDRWDESVSAREALAASGGTEESRELTEEELVEARAAATANAAPIGSGVATLFGMILLTLAVARGIKPSASSTPLAIGMLGVALAFALDFVAIGPNTSGGTRVVILLIPLAICFWSLRHAAARLAENDLIRVVFPPLVLIIAVLGSILGGITNPTPAAALGAAGAIMLAAYRKLKDEGNSGQMIIWATLALAALLLIGINFDLRMNQEVVTVENSIGFLFAYLAYMVAGIGLIYGCIVLYRNGVLQPIVRETAKVTSMVFTILIGSQLLNLVVISFGGEHYIQQFLRSFDSEFKVFLIVMLVLFVLGFVLDFLEIIYIVVPIVGPVIYGGSFDPKWVTIMIAVNLQTSFLTPPFGFALFYLRGVAPPSVTTGHIYRGIIPFVLIQVVGLALLWFAPGIVAIVPDLISN</sequence>
<evidence type="ECO:0000259" key="9">
    <source>
        <dbReference type="Pfam" id="PF06808"/>
    </source>
</evidence>
<keyword evidence="2" id="KW-1003">Cell membrane</keyword>
<comment type="caution">
    <text evidence="10">The sequence shown here is derived from an EMBL/GenBank/DDBJ whole genome shotgun (WGS) entry which is preliminary data.</text>
</comment>
<comment type="function">
    <text evidence="7">Part of the tripartite ATP-independent periplasmic (TRAP) transport system.</text>
</comment>
<feature type="transmembrane region" description="Helical" evidence="8">
    <location>
        <begin position="317"/>
        <end position="339"/>
    </location>
</feature>
<keyword evidence="11" id="KW-1185">Reference proteome</keyword>
<evidence type="ECO:0000256" key="2">
    <source>
        <dbReference type="ARBA" id="ARBA00022475"/>
    </source>
</evidence>
<name>A0A0A0ECD2_9RHOB</name>
<dbReference type="PANTHER" id="PTHR33362:SF7">
    <property type="entry name" value="SLL1103 PROTEIN"/>
    <property type="match status" value="1"/>
</dbReference>
<feature type="transmembrane region" description="Helical" evidence="8">
    <location>
        <begin position="12"/>
        <end position="45"/>
    </location>
</feature>
<feature type="transmembrane region" description="Helical" evidence="8">
    <location>
        <begin position="592"/>
        <end position="616"/>
    </location>
</feature>
<feature type="transmembrane region" description="Helical" evidence="8">
    <location>
        <begin position="475"/>
        <end position="493"/>
    </location>
</feature>
<evidence type="ECO:0000256" key="8">
    <source>
        <dbReference type="SAM" id="Phobius"/>
    </source>
</evidence>
<proteinExistence type="predicted"/>
<keyword evidence="3 7" id="KW-0997">Cell inner membrane</keyword>
<dbReference type="eggNOG" id="COG4664">
    <property type="taxonomic scope" value="Bacteria"/>
</dbReference>
<keyword evidence="5 8" id="KW-1133">Transmembrane helix</keyword>
<evidence type="ECO:0000256" key="3">
    <source>
        <dbReference type="ARBA" id="ARBA00022519"/>
    </source>
</evidence>
<feature type="transmembrane region" description="Helical" evidence="8">
    <location>
        <begin position="418"/>
        <end position="439"/>
    </location>
</feature>
<feature type="domain" description="TRAP C4-dicarboxylate transport system permease DctM subunit" evidence="9">
    <location>
        <begin position="429"/>
        <end position="773"/>
    </location>
</feature>
<evidence type="ECO:0000256" key="1">
    <source>
        <dbReference type="ARBA" id="ARBA00004429"/>
    </source>
</evidence>
<dbReference type="InterPro" id="IPR010656">
    <property type="entry name" value="DctM"/>
</dbReference>
<feature type="transmembrane region" description="Helical" evidence="8">
    <location>
        <begin position="505"/>
        <end position="524"/>
    </location>
</feature>
<dbReference type="InterPro" id="IPR004681">
    <property type="entry name" value="TRAP_DctM"/>
</dbReference>
<feature type="transmembrane region" description="Helical" evidence="8">
    <location>
        <begin position="163"/>
        <end position="193"/>
    </location>
</feature>
<dbReference type="Pfam" id="PF06808">
    <property type="entry name" value="DctM"/>
    <property type="match status" value="2"/>
</dbReference>
<feature type="transmembrane region" description="Helical" evidence="8">
    <location>
        <begin position="559"/>
        <end position="577"/>
    </location>
</feature>
<evidence type="ECO:0000256" key="4">
    <source>
        <dbReference type="ARBA" id="ARBA00022692"/>
    </source>
</evidence>
<protein>
    <submittedName>
        <fullName evidence="10">C4-dicarboxylate ABC transporter permease</fullName>
    </submittedName>
</protein>
<accession>A0A0A0ECD2</accession>
<evidence type="ECO:0000256" key="5">
    <source>
        <dbReference type="ARBA" id="ARBA00022989"/>
    </source>
</evidence>
<dbReference type="STRING" id="1461694.ATO9_15025"/>
<dbReference type="Proteomes" id="UP000030004">
    <property type="component" value="Unassembled WGS sequence"/>
</dbReference>
<dbReference type="GO" id="GO:0005886">
    <property type="term" value="C:plasma membrane"/>
    <property type="evidence" value="ECO:0007669"/>
    <property type="project" value="UniProtKB-SubCell"/>
</dbReference>
<feature type="transmembrane region" description="Helical" evidence="8">
    <location>
        <begin position="628"/>
        <end position="652"/>
    </location>
</feature>
<dbReference type="OrthoDB" id="7339120at2"/>
<keyword evidence="7" id="KW-0813">Transport</keyword>
<keyword evidence="4 8" id="KW-0812">Transmembrane</keyword>
<feature type="transmembrane region" description="Helical" evidence="8">
    <location>
        <begin position="672"/>
        <end position="700"/>
    </location>
</feature>
<keyword evidence="6 8" id="KW-0472">Membrane</keyword>
<reference evidence="10 11" key="1">
    <citation type="journal article" date="2015" name="Antonie Van Leeuwenhoek">
        <title>Pseudooceanicola atlanticus gen. nov. sp. nov., isolated from surface seawater of the Atlantic Ocean and reclassification of Oceanicola batsensis, Oceanicola marinus, Oceanicola nitratireducens, Oceanicola nanhaiensis, Oceanicola antarcticus and Oceanicola flagellatus, as Pseudooceanicola batsensis comb. nov., Pseudooceanicola marinus comb. nov., Pseudooceanicola nitratireducens comb. nov., Pseudooceanicola nanhaiensis comb. nov., Pseudooceanicola antarcticus comb. nov., and Pseudooceanicola flagellatus comb. nov.</title>
        <authorList>
            <person name="Lai Q."/>
            <person name="Li G."/>
            <person name="Liu X."/>
            <person name="Du Y."/>
            <person name="Sun F."/>
            <person name="Shao Z."/>
        </authorList>
    </citation>
    <scope>NUCLEOTIDE SEQUENCE [LARGE SCALE GENOMIC DNA]</scope>
    <source>
        <strain evidence="10 11">22II-s11g</strain>
    </source>
</reference>